<dbReference type="PANTHER" id="PTHR42693:SF53">
    <property type="entry name" value="ENDO-4-O-SULFATASE"/>
    <property type="match status" value="1"/>
</dbReference>
<feature type="domain" description="Sulfatase N-terminal" evidence="3">
    <location>
        <begin position="30"/>
        <end position="398"/>
    </location>
</feature>
<proteinExistence type="inferred from homology"/>
<dbReference type="Gene3D" id="3.30.1120.10">
    <property type="match status" value="1"/>
</dbReference>
<gene>
    <name evidence="4" type="ORF">FHR24_002377</name>
</gene>
<organism evidence="4 5">
    <name type="scientific">Wenyingzhuangia heitensis</name>
    <dbReference type="NCBI Taxonomy" id="1487859"/>
    <lineage>
        <taxon>Bacteria</taxon>
        <taxon>Pseudomonadati</taxon>
        <taxon>Bacteroidota</taxon>
        <taxon>Flavobacteriia</taxon>
        <taxon>Flavobacteriales</taxon>
        <taxon>Flavobacteriaceae</taxon>
        <taxon>Wenyingzhuangia</taxon>
    </lineage>
</organism>
<dbReference type="RefSeq" id="WP_167188917.1">
    <property type="nucleotide sequence ID" value="NZ_JAASQL010000003.1"/>
</dbReference>
<keyword evidence="2" id="KW-0378">Hydrolase</keyword>
<sequence length="513" mass="57336">MNKNFNKIIGGVLLVCSVLNAQQKSVNKKPNVVIVLADDIGVGDISHYRKMHKGKIILETPNIDKLANQGATFTNAHAPAALCATSRYSIMTGNNNYRSPKPWGVWSGYAPTEITKEQVSLGRVMKAADYNTAFFGKWHMGTSFAKKSNPNEIYELQHKSNINVDITKIIEGGPKSHQFDYSFTLPSGIQNEPYAAYENGKWFPLKKNSEIAFIDKIFMNRIGGEMEKKPGLGDSNWNPSAIGPLLANKAVKFISQKAKEDKPFFMYYCSQAVHTPHMAAAELDGVKIAGTTPSRHIDMIKELDVQVGMLVKELKKQGVYDNTVFIFTSDNGGLHIDSDSWNVGHEPSDIYRGKKNDPYEGGHRVPFLAIWPNHIKAKSTVNNLTLGTDILATIAAVAEYKIPEKEALDSYNLIPVLTGKEKKHTRPNVLVQGGSGREAVIVEGDWKLIIQFDKKDKTNKTRTPVALFNLKTNPTEDEQENLIAVKKYQRRVTSLFKKYNQTRDSKVYTGKHF</sequence>
<dbReference type="EMBL" id="JAASQL010000003">
    <property type="protein sequence ID" value="NIJ45906.1"/>
    <property type="molecule type" value="Genomic_DNA"/>
</dbReference>
<evidence type="ECO:0000313" key="4">
    <source>
        <dbReference type="EMBL" id="NIJ45906.1"/>
    </source>
</evidence>
<accession>A0ABX0UEF5</accession>
<evidence type="ECO:0000256" key="2">
    <source>
        <dbReference type="ARBA" id="ARBA00022801"/>
    </source>
</evidence>
<evidence type="ECO:0000259" key="3">
    <source>
        <dbReference type="Pfam" id="PF00884"/>
    </source>
</evidence>
<protein>
    <submittedName>
        <fullName evidence="4">Arylsulfatase A-like enzyme</fullName>
    </submittedName>
</protein>
<dbReference type="InterPro" id="IPR000917">
    <property type="entry name" value="Sulfatase_N"/>
</dbReference>
<dbReference type="Gene3D" id="3.40.720.10">
    <property type="entry name" value="Alkaline Phosphatase, subunit A"/>
    <property type="match status" value="1"/>
</dbReference>
<dbReference type="InterPro" id="IPR017850">
    <property type="entry name" value="Alkaline_phosphatase_core_sf"/>
</dbReference>
<name>A0ABX0UEF5_9FLAO</name>
<evidence type="ECO:0000313" key="5">
    <source>
        <dbReference type="Proteomes" id="UP000745859"/>
    </source>
</evidence>
<dbReference type="CDD" id="cd16143">
    <property type="entry name" value="ARS_like"/>
    <property type="match status" value="1"/>
</dbReference>
<reference evidence="4 5" key="1">
    <citation type="submission" date="2020-03" db="EMBL/GenBank/DDBJ databases">
        <title>Genomic Encyclopedia of Type Strains, Phase IV (KMG-IV): sequencing the most valuable type-strain genomes for metagenomic binning, comparative biology and taxonomic classification.</title>
        <authorList>
            <person name="Goeker M."/>
        </authorList>
    </citation>
    <scope>NUCLEOTIDE SEQUENCE [LARGE SCALE GENOMIC DNA]</scope>
    <source>
        <strain evidence="4 5">DSM 101599</strain>
    </source>
</reference>
<comment type="caution">
    <text evidence="4">The sequence shown here is derived from an EMBL/GenBank/DDBJ whole genome shotgun (WGS) entry which is preliminary data.</text>
</comment>
<evidence type="ECO:0000256" key="1">
    <source>
        <dbReference type="ARBA" id="ARBA00008779"/>
    </source>
</evidence>
<dbReference type="PANTHER" id="PTHR42693">
    <property type="entry name" value="ARYLSULFATASE FAMILY MEMBER"/>
    <property type="match status" value="1"/>
</dbReference>
<dbReference type="Proteomes" id="UP000745859">
    <property type="component" value="Unassembled WGS sequence"/>
</dbReference>
<dbReference type="SUPFAM" id="SSF53649">
    <property type="entry name" value="Alkaline phosphatase-like"/>
    <property type="match status" value="1"/>
</dbReference>
<dbReference type="InterPro" id="IPR050738">
    <property type="entry name" value="Sulfatase"/>
</dbReference>
<dbReference type="Pfam" id="PF00884">
    <property type="entry name" value="Sulfatase"/>
    <property type="match status" value="1"/>
</dbReference>
<comment type="similarity">
    <text evidence="1">Belongs to the sulfatase family.</text>
</comment>
<keyword evidence="5" id="KW-1185">Reference proteome</keyword>